<dbReference type="NCBIfam" id="TIGR00229">
    <property type="entry name" value="sensory_box"/>
    <property type="match status" value="5"/>
</dbReference>
<feature type="domain" description="PAC" evidence="2">
    <location>
        <begin position="345"/>
        <end position="397"/>
    </location>
</feature>
<evidence type="ECO:0000313" key="6">
    <source>
        <dbReference type="Proteomes" id="UP001524642"/>
    </source>
</evidence>
<dbReference type="SMART" id="SM00052">
    <property type="entry name" value="EAL"/>
    <property type="match status" value="1"/>
</dbReference>
<keyword evidence="6" id="KW-1185">Reference proteome</keyword>
<comment type="caution">
    <text evidence="5">The sequence shown here is derived from an EMBL/GenBank/DDBJ whole genome shotgun (WGS) entry which is preliminary data.</text>
</comment>
<dbReference type="Gene3D" id="3.30.450.20">
    <property type="entry name" value="PAS domain"/>
    <property type="match status" value="5"/>
</dbReference>
<dbReference type="Gene3D" id="3.30.70.270">
    <property type="match status" value="1"/>
</dbReference>
<dbReference type="EMBL" id="JANJOU010000026">
    <property type="protein sequence ID" value="MCR0984926.1"/>
    <property type="molecule type" value="Genomic_DNA"/>
</dbReference>
<protein>
    <submittedName>
        <fullName evidence="5">PAS domain S-box protein</fullName>
    </submittedName>
</protein>
<dbReference type="SMART" id="SM00267">
    <property type="entry name" value="GGDEF"/>
    <property type="match status" value="1"/>
</dbReference>
<gene>
    <name evidence="5" type="ORF">NRP21_22975</name>
</gene>
<dbReference type="Pfam" id="PF00563">
    <property type="entry name" value="EAL"/>
    <property type="match status" value="1"/>
</dbReference>
<reference evidence="5 6" key="1">
    <citation type="submission" date="2022-06" db="EMBL/GenBank/DDBJ databases">
        <title>Roseomonas CN29.</title>
        <authorList>
            <person name="Cheng Y."/>
            <person name="He X."/>
        </authorList>
    </citation>
    <scope>NUCLEOTIDE SEQUENCE [LARGE SCALE GENOMIC DNA]</scope>
    <source>
        <strain evidence="5 6">CN29</strain>
    </source>
</reference>
<feature type="domain" description="GGDEF" evidence="4">
    <location>
        <begin position="678"/>
        <end position="812"/>
    </location>
</feature>
<evidence type="ECO:0000259" key="2">
    <source>
        <dbReference type="PROSITE" id="PS50113"/>
    </source>
</evidence>
<dbReference type="InterPro" id="IPR035919">
    <property type="entry name" value="EAL_sf"/>
</dbReference>
<dbReference type="Pfam" id="PF00990">
    <property type="entry name" value="GGDEF"/>
    <property type="match status" value="1"/>
</dbReference>
<dbReference type="SMART" id="SM00086">
    <property type="entry name" value="PAC"/>
    <property type="match status" value="4"/>
</dbReference>
<dbReference type="PANTHER" id="PTHR44757">
    <property type="entry name" value="DIGUANYLATE CYCLASE DGCP"/>
    <property type="match status" value="1"/>
</dbReference>
<dbReference type="RefSeq" id="WP_257718578.1">
    <property type="nucleotide sequence ID" value="NZ_JANJOU010000026.1"/>
</dbReference>
<dbReference type="InterPro" id="IPR013655">
    <property type="entry name" value="PAS_fold_3"/>
</dbReference>
<dbReference type="InterPro" id="IPR000014">
    <property type="entry name" value="PAS"/>
</dbReference>
<dbReference type="InterPro" id="IPR001610">
    <property type="entry name" value="PAC"/>
</dbReference>
<dbReference type="CDD" id="cd00130">
    <property type="entry name" value="PAS"/>
    <property type="match status" value="5"/>
</dbReference>
<sequence>MNERLVSSSPNPTVFQEPSPQLAILPTVYDAIPVGLCLINKNLCFVSINRRLAEMTGRPAEVDIGRTLGEVVPSVAVQLEPHLRRALQGESVADLELQGTQIGGVCEGRVYLVSLEPARDKKGEIVGALCSALDITERKRAEEALREHREQLSNLVGQAAIGIAQTDLEGRFLLVNDRFCEIVGRDRKALLGRLMQDITHTDARPQNIALFRRLVETGEPFSIEKRYVRPDGSSVWVSNYVSATRDTSGHPQVAVAIVQDVTDAKRAETALRESEDHYRHVVELSPHIPWTAEPDGVTVEASSRWLALTGSTEPGGEGWANSVHPDDLAGASAAWSRSLKSGEPYDFEYRLRLADGNYCWVRSRAAPRRDAQGRITRWYGTVEDVHEHKLAEAALAEREAAFRLLFQSNPAPMWVYDRETLRFLEVNDAAIQVYGWSREDFLGMTILDIRPAQDHELVRRSAMEPRSARKVSGPWRHLDASGRDRLVDAISYVIEFAERPAVLVTAWDVTDRVHAEEALRESEENYRYTIELSPQIPWVADGDGQVIVTSPRWEQITGMRPEETLGMGWATVLHPDDVHHFKSSWMQSVSSGQPLDVEGRFRLEDGSYRWLRSRAAARRDKAGQIIRWYGTAEDVHERKLAEQQIAFMAYHDPLTDLANRRLFYLELDKALTRVHQGECLALHCIDLDHFKGVNDTLGHAAGDTLLQQAADRLRDCVPESSLVARIAGDEFAIIQTSIRGPDDAAALARRMNAVLDENYRIEDQSAVGGASIGIALVSTGQGASSAEVVRNADIALYRAKAEGRGTFRFFERAMDEAVHRKQRLRVGLRTALDRGELDLHFQPLVEIRTGEVTCLEALLRWRHPDWGMISPAEFIPVAEEAGQIMRMGEWALRTACWEASRWPDAVRVAVNLSPVQFRNPGLVQVVAGALADSGLATGRLELEITESILLQEDQSNLTILRELSRLGVRIALDDFGTGFSSLAYLLRFPFDKIKIDRSFVTGLPARKEAKAVIRAVVSMSRSLGLSVTAEGVETAEQLDALRQLGCQDAQGYLFSRPVPAAEVGALIDKLRRSDGLVA</sequence>
<dbReference type="InterPro" id="IPR013656">
    <property type="entry name" value="PAS_4"/>
</dbReference>
<accession>A0ABT1X9Z7</accession>
<evidence type="ECO:0000259" key="3">
    <source>
        <dbReference type="PROSITE" id="PS50883"/>
    </source>
</evidence>
<dbReference type="Gene3D" id="3.20.20.450">
    <property type="entry name" value="EAL domain"/>
    <property type="match status" value="1"/>
</dbReference>
<dbReference type="Proteomes" id="UP001524642">
    <property type="component" value="Unassembled WGS sequence"/>
</dbReference>
<dbReference type="InterPro" id="IPR029787">
    <property type="entry name" value="Nucleotide_cyclase"/>
</dbReference>
<dbReference type="InterPro" id="IPR001633">
    <property type="entry name" value="EAL_dom"/>
</dbReference>
<feature type="domain" description="PAS" evidence="1">
    <location>
        <begin position="398"/>
        <end position="460"/>
    </location>
</feature>
<dbReference type="PROSITE" id="PS50112">
    <property type="entry name" value="PAS"/>
    <property type="match status" value="3"/>
</dbReference>
<dbReference type="PROSITE" id="PS50887">
    <property type="entry name" value="GGDEF"/>
    <property type="match status" value="1"/>
</dbReference>
<feature type="domain" description="PAC" evidence="2">
    <location>
        <begin position="221"/>
        <end position="273"/>
    </location>
</feature>
<dbReference type="InterPro" id="IPR000700">
    <property type="entry name" value="PAS-assoc_C"/>
</dbReference>
<dbReference type="Pfam" id="PF08447">
    <property type="entry name" value="PAS_3"/>
    <property type="match status" value="2"/>
</dbReference>
<dbReference type="PANTHER" id="PTHR44757:SF2">
    <property type="entry name" value="BIOFILM ARCHITECTURE MAINTENANCE PROTEIN MBAA"/>
    <property type="match status" value="1"/>
</dbReference>
<feature type="domain" description="PAS" evidence="1">
    <location>
        <begin position="148"/>
        <end position="218"/>
    </location>
</feature>
<evidence type="ECO:0000313" key="5">
    <source>
        <dbReference type="EMBL" id="MCR0984926.1"/>
    </source>
</evidence>
<dbReference type="InterPro" id="IPR013767">
    <property type="entry name" value="PAS_fold"/>
</dbReference>
<dbReference type="NCBIfam" id="TIGR00254">
    <property type="entry name" value="GGDEF"/>
    <property type="match status" value="1"/>
</dbReference>
<proteinExistence type="predicted"/>
<dbReference type="InterPro" id="IPR043128">
    <property type="entry name" value="Rev_trsase/Diguanyl_cyclase"/>
</dbReference>
<dbReference type="SUPFAM" id="SSF55785">
    <property type="entry name" value="PYP-like sensor domain (PAS domain)"/>
    <property type="match status" value="5"/>
</dbReference>
<dbReference type="SUPFAM" id="SSF141868">
    <property type="entry name" value="EAL domain-like"/>
    <property type="match status" value="1"/>
</dbReference>
<feature type="domain" description="PAS" evidence="1">
    <location>
        <begin position="522"/>
        <end position="592"/>
    </location>
</feature>
<dbReference type="CDD" id="cd01949">
    <property type="entry name" value="GGDEF"/>
    <property type="match status" value="1"/>
</dbReference>
<feature type="domain" description="PAC" evidence="2">
    <location>
        <begin position="595"/>
        <end position="647"/>
    </location>
</feature>
<dbReference type="InterPro" id="IPR035965">
    <property type="entry name" value="PAS-like_dom_sf"/>
</dbReference>
<evidence type="ECO:0000259" key="1">
    <source>
        <dbReference type="PROSITE" id="PS50112"/>
    </source>
</evidence>
<dbReference type="InterPro" id="IPR052155">
    <property type="entry name" value="Biofilm_reg_signaling"/>
</dbReference>
<dbReference type="CDD" id="cd01948">
    <property type="entry name" value="EAL"/>
    <property type="match status" value="1"/>
</dbReference>
<feature type="domain" description="EAL" evidence="3">
    <location>
        <begin position="821"/>
        <end position="1071"/>
    </location>
</feature>
<name>A0ABT1X9Z7_9PROT</name>
<dbReference type="PROSITE" id="PS50113">
    <property type="entry name" value="PAC"/>
    <property type="match status" value="4"/>
</dbReference>
<dbReference type="InterPro" id="IPR000160">
    <property type="entry name" value="GGDEF_dom"/>
</dbReference>
<evidence type="ECO:0000259" key="4">
    <source>
        <dbReference type="PROSITE" id="PS50887"/>
    </source>
</evidence>
<dbReference type="Pfam" id="PF08448">
    <property type="entry name" value="PAS_4"/>
    <property type="match status" value="2"/>
</dbReference>
<feature type="domain" description="PAC" evidence="2">
    <location>
        <begin position="93"/>
        <end position="147"/>
    </location>
</feature>
<dbReference type="SUPFAM" id="SSF55073">
    <property type="entry name" value="Nucleotide cyclase"/>
    <property type="match status" value="1"/>
</dbReference>
<dbReference type="SMART" id="SM00091">
    <property type="entry name" value="PAS"/>
    <property type="match status" value="5"/>
</dbReference>
<organism evidence="5 6">
    <name type="scientific">Roseomonas populi</name>
    <dbReference type="NCBI Taxonomy" id="3121582"/>
    <lineage>
        <taxon>Bacteria</taxon>
        <taxon>Pseudomonadati</taxon>
        <taxon>Pseudomonadota</taxon>
        <taxon>Alphaproteobacteria</taxon>
        <taxon>Acetobacterales</taxon>
        <taxon>Roseomonadaceae</taxon>
        <taxon>Roseomonas</taxon>
    </lineage>
</organism>
<dbReference type="PROSITE" id="PS50883">
    <property type="entry name" value="EAL"/>
    <property type="match status" value="1"/>
</dbReference>
<dbReference type="Pfam" id="PF00989">
    <property type="entry name" value="PAS"/>
    <property type="match status" value="1"/>
</dbReference>